<dbReference type="InterPro" id="IPR051682">
    <property type="entry name" value="Mito_Persulfide_Diox"/>
</dbReference>
<dbReference type="PANTHER" id="PTHR43084:SF1">
    <property type="entry name" value="PERSULFIDE DIOXYGENASE ETHE1, MITOCHONDRIAL"/>
    <property type="match status" value="1"/>
</dbReference>
<evidence type="ECO:0000256" key="4">
    <source>
        <dbReference type="ARBA" id="ARBA00022801"/>
    </source>
</evidence>
<dbReference type="GO" id="GO:0070813">
    <property type="term" value="P:hydrogen sulfide metabolic process"/>
    <property type="evidence" value="ECO:0007669"/>
    <property type="project" value="TreeGrafter"/>
</dbReference>
<dbReference type="InterPro" id="IPR035680">
    <property type="entry name" value="Clx_II_MBL"/>
</dbReference>
<dbReference type="InterPro" id="IPR036866">
    <property type="entry name" value="RibonucZ/Hydroxyglut_hydro"/>
</dbReference>
<keyword evidence="4" id="KW-0378">Hydrolase</keyword>
<keyword evidence="5" id="KW-0862">Zinc</keyword>
<dbReference type="Proteomes" id="UP000240582">
    <property type="component" value="Unassembled WGS sequence"/>
</dbReference>
<sequence length="202" mass="22633">MKVEQILVGHMLNFSYVLYTADGVAAVVDTSFEPKKIFQLLTQKNLNLKYILSTHHHFDHVTGNEELASLTGAEIVAHSLSPISKDLRVEHDSVIKLGDEEIRVIHTPGHTKDSVCYLIPKGVFTGDTLFVGECGRVDLPGGSAREMYYSLFHKLSKLPDDTVVYPGHHYGETPTSTIGREKSTNYVLKPRSLEQFLEFMKT</sequence>
<evidence type="ECO:0000256" key="1">
    <source>
        <dbReference type="ARBA" id="ARBA00001947"/>
    </source>
</evidence>
<name>A0A2R6C3I8_9ARCH</name>
<proteinExistence type="inferred from homology"/>
<evidence type="ECO:0000256" key="3">
    <source>
        <dbReference type="ARBA" id="ARBA00022723"/>
    </source>
</evidence>
<reference evidence="7 8" key="1">
    <citation type="submission" date="2017-04" db="EMBL/GenBank/DDBJ databases">
        <title>Novel microbial lineages endemic to geothermal iron-oxide mats fill important gaps in the evolutionary history of Archaea.</title>
        <authorList>
            <person name="Jay Z.J."/>
            <person name="Beam J.P."/>
            <person name="Dlakic M."/>
            <person name="Rusch D.B."/>
            <person name="Kozubal M.A."/>
            <person name="Inskeep W.P."/>
        </authorList>
    </citation>
    <scope>NUCLEOTIDE SEQUENCE [LARGE SCALE GENOMIC DNA]</scope>
    <source>
        <strain evidence="7">ECH_B_SAG-G06</strain>
    </source>
</reference>
<evidence type="ECO:0000256" key="5">
    <source>
        <dbReference type="ARBA" id="ARBA00022833"/>
    </source>
</evidence>
<dbReference type="InterPro" id="IPR001279">
    <property type="entry name" value="Metallo-B-lactamas"/>
</dbReference>
<dbReference type="CDD" id="cd07723">
    <property type="entry name" value="hydroxyacylglutathione_hydrolase_MBL-fold"/>
    <property type="match status" value="1"/>
</dbReference>
<dbReference type="AlphaFoldDB" id="A0A2R6C3I8"/>
<dbReference type="GO" id="GO:0016787">
    <property type="term" value="F:hydrolase activity"/>
    <property type="evidence" value="ECO:0007669"/>
    <property type="project" value="UniProtKB-KW"/>
</dbReference>
<dbReference type="PANTHER" id="PTHR43084">
    <property type="entry name" value="PERSULFIDE DIOXYGENASE ETHE1"/>
    <property type="match status" value="1"/>
</dbReference>
<accession>A0A2R6C3I8</accession>
<dbReference type="SMART" id="SM00849">
    <property type="entry name" value="Lactamase_B"/>
    <property type="match status" value="1"/>
</dbReference>
<dbReference type="Pfam" id="PF00753">
    <property type="entry name" value="Lactamase_B"/>
    <property type="match status" value="2"/>
</dbReference>
<evidence type="ECO:0000313" key="8">
    <source>
        <dbReference type="Proteomes" id="UP000240582"/>
    </source>
</evidence>
<dbReference type="Gene3D" id="3.60.15.10">
    <property type="entry name" value="Ribonuclease Z/Hydroxyacylglutathione hydrolase-like"/>
    <property type="match status" value="1"/>
</dbReference>
<comment type="similarity">
    <text evidence="2">Belongs to the metallo-beta-lactamase superfamily. Glyoxalase II family.</text>
</comment>
<dbReference type="GO" id="GO:0006749">
    <property type="term" value="P:glutathione metabolic process"/>
    <property type="evidence" value="ECO:0007669"/>
    <property type="project" value="TreeGrafter"/>
</dbReference>
<dbReference type="GO" id="GO:0046872">
    <property type="term" value="F:metal ion binding"/>
    <property type="evidence" value="ECO:0007669"/>
    <property type="project" value="UniProtKB-KW"/>
</dbReference>
<organism evidence="7 8">
    <name type="scientific">Candidatus Marsarchaeota G2 archaeon ECH_B_SAG-G06</name>
    <dbReference type="NCBI Taxonomy" id="1978166"/>
    <lineage>
        <taxon>Archaea</taxon>
        <taxon>Candidatus Marsarchaeota</taxon>
        <taxon>Candidatus Marsarchaeota group 2</taxon>
    </lineage>
</organism>
<evidence type="ECO:0000256" key="2">
    <source>
        <dbReference type="ARBA" id="ARBA00006759"/>
    </source>
</evidence>
<keyword evidence="3" id="KW-0479">Metal-binding</keyword>
<gene>
    <name evidence="7" type="ORF">B9Q12_00690</name>
</gene>
<dbReference type="GO" id="GO:0050313">
    <property type="term" value="F:sulfur dioxygenase activity"/>
    <property type="evidence" value="ECO:0007669"/>
    <property type="project" value="TreeGrafter"/>
</dbReference>
<dbReference type="SUPFAM" id="SSF56281">
    <property type="entry name" value="Metallo-hydrolase/oxidoreductase"/>
    <property type="match status" value="1"/>
</dbReference>
<comment type="caution">
    <text evidence="7">The sequence shown here is derived from an EMBL/GenBank/DDBJ whole genome shotgun (WGS) entry which is preliminary data.</text>
</comment>
<evidence type="ECO:0000259" key="6">
    <source>
        <dbReference type="SMART" id="SM00849"/>
    </source>
</evidence>
<feature type="domain" description="Metallo-beta-lactamase" evidence="6">
    <location>
        <begin position="12"/>
        <end position="168"/>
    </location>
</feature>
<protein>
    <recommendedName>
        <fullName evidence="6">Metallo-beta-lactamase domain-containing protein</fullName>
    </recommendedName>
</protein>
<evidence type="ECO:0000313" key="7">
    <source>
        <dbReference type="EMBL" id="PSO05326.1"/>
    </source>
</evidence>
<dbReference type="EMBL" id="NEXN01000012">
    <property type="protein sequence ID" value="PSO05326.1"/>
    <property type="molecule type" value="Genomic_DNA"/>
</dbReference>
<comment type="cofactor">
    <cofactor evidence="1">
        <name>Zn(2+)</name>
        <dbReference type="ChEBI" id="CHEBI:29105"/>
    </cofactor>
</comment>